<dbReference type="AlphaFoldDB" id="A0AAV5WBQ9"/>
<proteinExistence type="predicted"/>
<feature type="compositionally biased region" description="Polar residues" evidence="1">
    <location>
        <begin position="186"/>
        <end position="196"/>
    </location>
</feature>
<dbReference type="PANTHER" id="PTHR22744">
    <property type="entry name" value="HELIX LOOP HELIX PROTEIN 21-RELATED"/>
    <property type="match status" value="1"/>
</dbReference>
<feature type="region of interest" description="Disordered" evidence="1">
    <location>
        <begin position="167"/>
        <end position="198"/>
    </location>
</feature>
<dbReference type="PANTHER" id="PTHR22744:SF17">
    <property type="entry name" value="BTB DOMAIN-CONTAINING PROTEIN"/>
    <property type="match status" value="1"/>
</dbReference>
<dbReference type="Gene3D" id="3.30.710.10">
    <property type="entry name" value="Potassium Channel Kv1.1, Chain A"/>
    <property type="match status" value="1"/>
</dbReference>
<accession>A0AAV5WBQ9</accession>
<sequence>QSTHFCELFNASNDDEYAIDNVSYQDMQLFLSLIYPQTEADHYKTVVTNVRELEKLLALAEYFNCAPLKTMAERFLTGEVEIRGISTNARLLLADKYKYSKPLSKILQTLQTRSQFKKLRDSEEFGQLSDTLRSHLLEIVIDKMPPSRGRPKMKRVASRTGRLNAYSDIEIDDDSNTPDSDNSTPASPSQSFNSIAFQRPMIKTATRRLG</sequence>
<dbReference type="InterPro" id="IPR011333">
    <property type="entry name" value="SKP1/BTB/POZ_sf"/>
</dbReference>
<keyword evidence="4" id="KW-1185">Reference proteome</keyword>
<dbReference type="SUPFAM" id="SSF54695">
    <property type="entry name" value="POZ domain"/>
    <property type="match status" value="1"/>
</dbReference>
<reference evidence="3" key="1">
    <citation type="submission" date="2023-10" db="EMBL/GenBank/DDBJ databases">
        <title>Genome assembly of Pristionchus species.</title>
        <authorList>
            <person name="Yoshida K."/>
            <person name="Sommer R.J."/>
        </authorList>
    </citation>
    <scope>NUCLEOTIDE SEQUENCE</scope>
    <source>
        <strain evidence="3">RS5133</strain>
    </source>
</reference>
<dbReference type="Pfam" id="PF00651">
    <property type="entry name" value="BTB"/>
    <property type="match status" value="1"/>
</dbReference>
<dbReference type="Proteomes" id="UP001432322">
    <property type="component" value="Unassembled WGS sequence"/>
</dbReference>
<feature type="domain" description="BTB" evidence="2">
    <location>
        <begin position="2"/>
        <end position="77"/>
    </location>
</feature>
<protein>
    <recommendedName>
        <fullName evidence="2">BTB domain-containing protein</fullName>
    </recommendedName>
</protein>
<gene>
    <name evidence="3" type="ORF">PFISCL1PPCAC_19451</name>
</gene>
<evidence type="ECO:0000313" key="4">
    <source>
        <dbReference type="Proteomes" id="UP001432322"/>
    </source>
</evidence>
<dbReference type="EMBL" id="BTSY01000005">
    <property type="protein sequence ID" value="GMT28154.1"/>
    <property type="molecule type" value="Genomic_DNA"/>
</dbReference>
<name>A0AAV5WBQ9_9BILA</name>
<evidence type="ECO:0000313" key="3">
    <source>
        <dbReference type="EMBL" id="GMT28154.1"/>
    </source>
</evidence>
<comment type="caution">
    <text evidence="3">The sequence shown here is derived from an EMBL/GenBank/DDBJ whole genome shotgun (WGS) entry which is preliminary data.</text>
</comment>
<evidence type="ECO:0000256" key="1">
    <source>
        <dbReference type="SAM" id="MobiDB-lite"/>
    </source>
</evidence>
<organism evidence="3 4">
    <name type="scientific">Pristionchus fissidentatus</name>
    <dbReference type="NCBI Taxonomy" id="1538716"/>
    <lineage>
        <taxon>Eukaryota</taxon>
        <taxon>Metazoa</taxon>
        <taxon>Ecdysozoa</taxon>
        <taxon>Nematoda</taxon>
        <taxon>Chromadorea</taxon>
        <taxon>Rhabditida</taxon>
        <taxon>Rhabditina</taxon>
        <taxon>Diplogasteromorpha</taxon>
        <taxon>Diplogasteroidea</taxon>
        <taxon>Neodiplogasteridae</taxon>
        <taxon>Pristionchus</taxon>
    </lineage>
</organism>
<dbReference type="InterPro" id="IPR000210">
    <property type="entry name" value="BTB/POZ_dom"/>
</dbReference>
<feature type="non-terminal residue" evidence="3">
    <location>
        <position position="1"/>
    </location>
</feature>
<evidence type="ECO:0000259" key="2">
    <source>
        <dbReference type="Pfam" id="PF00651"/>
    </source>
</evidence>